<dbReference type="AlphaFoldDB" id="A0A1E1XGU1"/>
<reference evidence="1" key="1">
    <citation type="journal article" date="2017" name="Front. Cell. Infect. Microbiol.">
        <title>The Distinct Transcriptional Response of the Midgut of Amblyomma sculptum and Amblyomma aureolatum Ticks to Rickettsia rickettsii Correlates to Their Differences in Susceptibility to Infection.</title>
        <authorList>
            <person name="Martins L.A."/>
            <person name="Galletti M.F.B.M."/>
            <person name="Ribeiro J.M."/>
            <person name="Fujita A."/>
            <person name="Costa F.B."/>
            <person name="Labruna M.B."/>
            <person name="Daffre S."/>
            <person name="Fogaca A.C."/>
        </authorList>
    </citation>
    <scope>NUCLEOTIDE SEQUENCE</scope>
</reference>
<sequence length="251" mass="29482">MHESLRELPLNLKEAIDWLFIVSRSGAIFRLAAYVRGVLVDSNPTEPRQHYISNLNAKVKEALSQWPLAETSEFQKILKLYEPTHNDSKVAKCLGLDDDEEKNVNPMVKYEVTPWQVERYLNNCVKHFKGLLRRIMKPGHYRSSYSKWANWRSDCEYDPQECANLFISVLPLVHASLELLYEYCSHWNYRGQMITDTRENHLGSYFEALGFDPKEDFKEGVDGGDAAESLMFARWDFLERMRMLCGFWVYY</sequence>
<name>A0A1E1XGU1_9ACAR</name>
<accession>A0A1E1XGU1</accession>
<protein>
    <submittedName>
        <fullName evidence="1">Uncharacterized protein</fullName>
    </submittedName>
</protein>
<evidence type="ECO:0000313" key="1">
    <source>
        <dbReference type="EMBL" id="JAT98507.1"/>
    </source>
</evidence>
<dbReference type="EMBL" id="GFAC01000681">
    <property type="protein sequence ID" value="JAT98507.1"/>
    <property type="molecule type" value="mRNA"/>
</dbReference>
<organism evidence="1">
    <name type="scientific">Amblyomma aureolatum</name>
    <dbReference type="NCBI Taxonomy" id="187763"/>
    <lineage>
        <taxon>Eukaryota</taxon>
        <taxon>Metazoa</taxon>
        <taxon>Ecdysozoa</taxon>
        <taxon>Arthropoda</taxon>
        <taxon>Chelicerata</taxon>
        <taxon>Arachnida</taxon>
        <taxon>Acari</taxon>
        <taxon>Parasitiformes</taxon>
        <taxon>Ixodida</taxon>
        <taxon>Ixodoidea</taxon>
        <taxon>Ixodidae</taxon>
        <taxon>Amblyomminae</taxon>
        <taxon>Amblyomma</taxon>
    </lineage>
</organism>
<proteinExistence type="evidence at transcript level"/>